<dbReference type="RefSeq" id="WP_265134505.1">
    <property type="nucleotide sequence ID" value="NZ_FXTX01000004.1"/>
</dbReference>
<sequence length="106" mass="12265">MIKKDNFGIPDKYLEIFKEIFSKYPKIEKAILYGSRAKGNFTTGSDIDIALVAPKMSFSEYLSVLAELEDLDIPYKLDITKYELLDDNIKEHIKRVGKIIYLKDNL</sequence>
<evidence type="ECO:0000313" key="2">
    <source>
        <dbReference type="EMBL" id="SMP06297.1"/>
    </source>
</evidence>
<accession>A0AA46ADK1</accession>
<dbReference type="InterPro" id="IPR043519">
    <property type="entry name" value="NT_sf"/>
</dbReference>
<organism evidence="2 3">
    <name type="scientific">Venenivibrio stagnispumantis</name>
    <dbReference type="NCBI Taxonomy" id="407998"/>
    <lineage>
        <taxon>Bacteria</taxon>
        <taxon>Pseudomonadati</taxon>
        <taxon>Aquificota</taxon>
        <taxon>Aquificia</taxon>
        <taxon>Aquificales</taxon>
        <taxon>Hydrogenothermaceae</taxon>
        <taxon>Venenivibrio</taxon>
    </lineage>
</organism>
<dbReference type="CDD" id="cd05403">
    <property type="entry name" value="NT_KNTase_like"/>
    <property type="match status" value="1"/>
</dbReference>
<dbReference type="Pfam" id="PF18765">
    <property type="entry name" value="Polbeta"/>
    <property type="match status" value="1"/>
</dbReference>
<evidence type="ECO:0000259" key="1">
    <source>
        <dbReference type="Pfam" id="PF18765"/>
    </source>
</evidence>
<feature type="domain" description="Polymerase beta nucleotidyltransferase" evidence="1">
    <location>
        <begin position="18"/>
        <end position="104"/>
    </location>
</feature>
<dbReference type="Proteomes" id="UP001157947">
    <property type="component" value="Unassembled WGS sequence"/>
</dbReference>
<dbReference type="InterPro" id="IPR041633">
    <property type="entry name" value="Polbeta"/>
</dbReference>
<comment type="caution">
    <text evidence="2">The sequence shown here is derived from an EMBL/GenBank/DDBJ whole genome shotgun (WGS) entry which is preliminary data.</text>
</comment>
<dbReference type="Gene3D" id="3.30.460.10">
    <property type="entry name" value="Beta Polymerase, domain 2"/>
    <property type="match status" value="1"/>
</dbReference>
<reference evidence="2" key="1">
    <citation type="submission" date="2017-05" db="EMBL/GenBank/DDBJ databases">
        <authorList>
            <person name="Varghese N."/>
            <person name="Submissions S."/>
        </authorList>
    </citation>
    <scope>NUCLEOTIDE SEQUENCE</scope>
    <source>
        <strain evidence="2">DSM 18763</strain>
    </source>
</reference>
<protein>
    <submittedName>
        <fullName evidence="2">Predicted nucleotidyltransferase</fullName>
    </submittedName>
</protein>
<dbReference type="EMBL" id="FXTX01000004">
    <property type="protein sequence ID" value="SMP06297.1"/>
    <property type="molecule type" value="Genomic_DNA"/>
</dbReference>
<evidence type="ECO:0000313" key="3">
    <source>
        <dbReference type="Proteomes" id="UP001157947"/>
    </source>
</evidence>
<name>A0AA46ADK1_9AQUI</name>
<gene>
    <name evidence="2" type="ORF">SAMN06264868_10442</name>
</gene>
<keyword evidence="3" id="KW-1185">Reference proteome</keyword>
<dbReference type="SUPFAM" id="SSF81301">
    <property type="entry name" value="Nucleotidyltransferase"/>
    <property type="match status" value="1"/>
</dbReference>
<dbReference type="AlphaFoldDB" id="A0AA46ADK1"/>
<proteinExistence type="predicted"/>